<feature type="transmembrane region" description="Helical" evidence="1">
    <location>
        <begin position="161"/>
        <end position="183"/>
    </location>
</feature>
<proteinExistence type="predicted"/>
<keyword evidence="1" id="KW-0812">Transmembrane</keyword>
<reference evidence="2 3" key="1">
    <citation type="submission" date="2019-07" db="EMBL/GenBank/DDBJ databases">
        <title>Whole genome shotgun sequence of Actinotalea fermentans NBRC 105374.</title>
        <authorList>
            <person name="Hosoyama A."/>
            <person name="Uohara A."/>
            <person name="Ohji S."/>
            <person name="Ichikawa N."/>
        </authorList>
    </citation>
    <scope>NUCLEOTIDE SEQUENCE [LARGE SCALE GENOMIC DNA]</scope>
    <source>
        <strain evidence="2 3">NBRC 105374</strain>
    </source>
</reference>
<organism evidence="2 3">
    <name type="scientific">Actinotalea fermentans</name>
    <dbReference type="NCBI Taxonomy" id="43671"/>
    <lineage>
        <taxon>Bacteria</taxon>
        <taxon>Bacillati</taxon>
        <taxon>Actinomycetota</taxon>
        <taxon>Actinomycetes</taxon>
        <taxon>Micrococcales</taxon>
        <taxon>Cellulomonadaceae</taxon>
        <taxon>Actinotalea</taxon>
    </lineage>
</organism>
<accession>A0A511YT33</accession>
<keyword evidence="1" id="KW-0472">Membrane</keyword>
<gene>
    <name evidence="2" type="ORF">AFE02nite_00700</name>
</gene>
<keyword evidence="1" id="KW-1133">Transmembrane helix</keyword>
<dbReference type="EMBL" id="BJYK01000001">
    <property type="protein sequence ID" value="GEN78336.1"/>
    <property type="molecule type" value="Genomic_DNA"/>
</dbReference>
<dbReference type="AlphaFoldDB" id="A0A511YT33"/>
<name>A0A511YT33_9CELL</name>
<comment type="caution">
    <text evidence="2">The sequence shown here is derived from an EMBL/GenBank/DDBJ whole genome shotgun (WGS) entry which is preliminary data.</text>
</comment>
<feature type="transmembrane region" description="Helical" evidence="1">
    <location>
        <begin position="190"/>
        <end position="214"/>
    </location>
</feature>
<feature type="transmembrane region" description="Helical" evidence="1">
    <location>
        <begin position="115"/>
        <end position="141"/>
    </location>
</feature>
<evidence type="ECO:0000313" key="3">
    <source>
        <dbReference type="Proteomes" id="UP000321484"/>
    </source>
</evidence>
<dbReference type="RefSeq" id="WP_034243751.1">
    <property type="nucleotide sequence ID" value="NZ_BJYK01000001.1"/>
</dbReference>
<feature type="transmembrane region" description="Helical" evidence="1">
    <location>
        <begin position="250"/>
        <end position="267"/>
    </location>
</feature>
<protein>
    <submittedName>
        <fullName evidence="2">ABC transporter permease</fullName>
    </submittedName>
</protein>
<evidence type="ECO:0000313" key="2">
    <source>
        <dbReference type="EMBL" id="GEN78336.1"/>
    </source>
</evidence>
<keyword evidence="3" id="KW-1185">Reference proteome</keyword>
<evidence type="ECO:0000256" key="1">
    <source>
        <dbReference type="SAM" id="Phobius"/>
    </source>
</evidence>
<dbReference type="Proteomes" id="UP000321484">
    <property type="component" value="Unassembled WGS sequence"/>
</dbReference>
<feature type="transmembrane region" description="Helical" evidence="1">
    <location>
        <begin position="21"/>
        <end position="44"/>
    </location>
</feature>
<sequence length="277" mass="28949">MTTLLLPALRSEYRKFVTTRLWWVLLLTMALYMAFIAVVMAFALTNDPASATAGMPGTDGAAAPIPPRDIALAVYTLAPSLGYVFPVIVGAMSVAGEFRHMTITPTLLAEPRRDVVIGAKLLASLPVGLLFGLAGVLATFLPGAAVLAASGESTFLTDSEVVQAGVWSAVALAVWTLVGVGFGTALKNQVVGIVVILAFTQIVEPVLRIAFAMIEPLAGVARWLPGAAGEAIAGSSFYSAAGMNELLPRWQGLVVLVAYGLVLSAIGRMTTFSRDIT</sequence>
<feature type="transmembrane region" description="Helical" evidence="1">
    <location>
        <begin position="72"/>
        <end position="94"/>
    </location>
</feature>